<keyword evidence="7" id="KW-1185">Reference proteome</keyword>
<dbReference type="PANTHER" id="PTHR12684">
    <property type="entry name" value="PUTATIVE PHOSPHOTRANSFERASE"/>
    <property type="match status" value="1"/>
</dbReference>
<dbReference type="HAMAP" id="MF_00299">
    <property type="entry name" value="KptA"/>
    <property type="match status" value="1"/>
</dbReference>
<dbReference type="PANTHER" id="PTHR12684:SF2">
    <property type="entry name" value="TRNA 2'-PHOSPHOTRANSFERASE 1"/>
    <property type="match status" value="1"/>
</dbReference>
<dbReference type="Pfam" id="PF01885">
    <property type="entry name" value="PTS_2-RNA"/>
    <property type="match status" value="1"/>
</dbReference>
<evidence type="ECO:0000256" key="2">
    <source>
        <dbReference type="ARBA" id="ARBA00022679"/>
    </source>
</evidence>
<evidence type="ECO:0000256" key="3">
    <source>
        <dbReference type="ARBA" id="ARBA00023027"/>
    </source>
</evidence>
<comment type="similarity">
    <text evidence="1 5">Belongs to the KptA/TPT1 family.</text>
</comment>
<name>A0A3M8SSH8_9GAMM</name>
<dbReference type="SUPFAM" id="SSF56399">
    <property type="entry name" value="ADP-ribosylation"/>
    <property type="match status" value="1"/>
</dbReference>
<dbReference type="EMBL" id="RIBS01000003">
    <property type="protein sequence ID" value="RNF84301.1"/>
    <property type="molecule type" value="Genomic_DNA"/>
</dbReference>
<dbReference type="OrthoDB" id="4537997at2"/>
<proteinExistence type="inferred from homology"/>
<evidence type="ECO:0000313" key="6">
    <source>
        <dbReference type="EMBL" id="RNF84301.1"/>
    </source>
</evidence>
<evidence type="ECO:0000256" key="4">
    <source>
        <dbReference type="ARBA" id="ARBA00025212"/>
    </source>
</evidence>
<keyword evidence="3 5" id="KW-0520">NAD</keyword>
<evidence type="ECO:0000313" key="7">
    <source>
        <dbReference type="Proteomes" id="UP000267049"/>
    </source>
</evidence>
<dbReference type="GO" id="GO:0003950">
    <property type="term" value="F:NAD+ poly-ADP-ribosyltransferase activity"/>
    <property type="evidence" value="ECO:0007669"/>
    <property type="project" value="InterPro"/>
</dbReference>
<dbReference type="InterPro" id="IPR022928">
    <property type="entry name" value="RNA_2'-PTrans_KptA"/>
</dbReference>
<evidence type="ECO:0000256" key="5">
    <source>
        <dbReference type="HAMAP-Rule" id="MF_00299"/>
    </source>
</evidence>
<dbReference type="RefSeq" id="WP_123087487.1">
    <property type="nucleotide sequence ID" value="NZ_RIBS01000003.1"/>
</dbReference>
<organism evidence="6 7">
    <name type="scientific">Montanilutibacter psychrotolerans</name>
    <dbReference type="NCBI Taxonomy" id="1327343"/>
    <lineage>
        <taxon>Bacteria</taxon>
        <taxon>Pseudomonadati</taxon>
        <taxon>Pseudomonadota</taxon>
        <taxon>Gammaproteobacteria</taxon>
        <taxon>Lysobacterales</taxon>
        <taxon>Lysobacteraceae</taxon>
        <taxon>Montanilutibacter</taxon>
    </lineage>
</organism>
<dbReference type="EC" id="2.7.1.-" evidence="5"/>
<dbReference type="AlphaFoldDB" id="A0A3M8SSH8"/>
<dbReference type="InterPro" id="IPR002745">
    <property type="entry name" value="Ptrans_KptA/Tpt1"/>
</dbReference>
<dbReference type="InterPro" id="IPR042080">
    <property type="entry name" value="RNA_2'-PTrans_N"/>
</dbReference>
<dbReference type="InterPro" id="IPR042081">
    <property type="entry name" value="RNA_2'-PTrans_C"/>
</dbReference>
<dbReference type="Proteomes" id="UP000267049">
    <property type="component" value="Unassembled WGS sequence"/>
</dbReference>
<sequence>MSESLVSKSKFLSLVLRHKPEEIGLSLDAEGWAELDQLIQLASDKGIALTRELVLEIVSTSDKKRFVVDPTGERIRANQGHSIKVDLGLTPQQPPGTLFHGTATRFAASIRESGLLPGARQHVHLSSAETTARDVGARHGSPVVLIVNAVDMHRDGHEFFLSANGVWLANAVPPRYLRFPDEVE</sequence>
<keyword evidence="2 5" id="KW-0808">Transferase</keyword>
<dbReference type="Gene3D" id="3.20.170.30">
    <property type="match status" value="1"/>
</dbReference>
<comment type="function">
    <text evidence="4 5">Removes the 2'-phosphate from RNA via an intermediate in which the phosphate is ADP-ribosylated by NAD followed by a presumed transesterification to release the RNA and generate ADP-ribose 1''-2''-cyclic phosphate (APPR&gt;P). May function as an ADP-ribosylase.</text>
</comment>
<dbReference type="GO" id="GO:0006388">
    <property type="term" value="P:tRNA splicing, via endonucleolytic cleavage and ligation"/>
    <property type="evidence" value="ECO:0007669"/>
    <property type="project" value="UniProtKB-UniRule"/>
</dbReference>
<dbReference type="NCBIfam" id="NF002014">
    <property type="entry name" value="PRK00819.1-4"/>
    <property type="match status" value="1"/>
</dbReference>
<reference evidence="6 7" key="1">
    <citation type="submission" date="2018-11" db="EMBL/GenBank/DDBJ databases">
        <title>Lysobacter cryohumiis sp. nov., isolated from soil in the Tianshan Mountains, Xinjiang, China.</title>
        <authorList>
            <person name="Luo Y."/>
            <person name="Sheng H."/>
        </authorList>
    </citation>
    <scope>NUCLEOTIDE SEQUENCE [LARGE SCALE GENOMIC DNA]</scope>
    <source>
        <strain evidence="6 7">ZS60</strain>
    </source>
</reference>
<accession>A0A3M8SSH8</accession>
<gene>
    <name evidence="5" type="primary">kptA</name>
    <name evidence="6" type="ORF">EER27_07905</name>
</gene>
<comment type="caution">
    <text evidence="6">The sequence shown here is derived from an EMBL/GenBank/DDBJ whole genome shotgun (WGS) entry which is preliminary data.</text>
</comment>
<evidence type="ECO:0000256" key="1">
    <source>
        <dbReference type="ARBA" id="ARBA00009836"/>
    </source>
</evidence>
<protein>
    <recommendedName>
        <fullName evidence="5">Probable RNA 2'-phosphotransferase</fullName>
        <ecNumber evidence="5">2.7.1.-</ecNumber>
    </recommendedName>
</protein>
<dbReference type="GO" id="GO:0000215">
    <property type="term" value="F:tRNA 2'-phosphotransferase activity"/>
    <property type="evidence" value="ECO:0007669"/>
    <property type="project" value="TreeGrafter"/>
</dbReference>
<dbReference type="Gene3D" id="1.10.10.970">
    <property type="entry name" value="RNA 2'-phosphotransferase, Tpt1/KptA family, N-terminal domain"/>
    <property type="match status" value="1"/>
</dbReference>